<evidence type="ECO:0000313" key="2">
    <source>
        <dbReference type="WBParaSite" id="PSU_v2.g17856.t1"/>
    </source>
</evidence>
<organism evidence="1 2">
    <name type="scientific">Panagrolaimus superbus</name>
    <dbReference type="NCBI Taxonomy" id="310955"/>
    <lineage>
        <taxon>Eukaryota</taxon>
        <taxon>Metazoa</taxon>
        <taxon>Ecdysozoa</taxon>
        <taxon>Nematoda</taxon>
        <taxon>Chromadorea</taxon>
        <taxon>Rhabditida</taxon>
        <taxon>Tylenchina</taxon>
        <taxon>Panagrolaimomorpha</taxon>
        <taxon>Panagrolaimoidea</taxon>
        <taxon>Panagrolaimidae</taxon>
        <taxon>Panagrolaimus</taxon>
    </lineage>
</organism>
<reference evidence="2" key="1">
    <citation type="submission" date="2022-11" db="UniProtKB">
        <authorList>
            <consortium name="WormBaseParasite"/>
        </authorList>
    </citation>
    <scope>IDENTIFICATION</scope>
</reference>
<protein>
    <submittedName>
        <fullName evidence="2">Uncharacterized protein</fullName>
    </submittedName>
</protein>
<dbReference type="AlphaFoldDB" id="A0A914YCA4"/>
<dbReference type="WBParaSite" id="PSU_v2.g17856.t1">
    <property type="protein sequence ID" value="PSU_v2.g17856.t1"/>
    <property type="gene ID" value="PSU_v2.g17856"/>
</dbReference>
<accession>A0A914YCA4</accession>
<evidence type="ECO:0000313" key="1">
    <source>
        <dbReference type="Proteomes" id="UP000887577"/>
    </source>
</evidence>
<name>A0A914YCA4_9BILA</name>
<dbReference type="Proteomes" id="UP000887577">
    <property type="component" value="Unplaced"/>
</dbReference>
<sequence>MLKMLPKIEDLIVSNFWTSKETNTELLKISFKNKFKTLSLKLDKNFHIDAAEIFKFLKKNACSTCKIYINLKMHRSLLDSFQKTIDENINAFWRGKEKPYFEALRYKDDCKTFNL</sequence>
<proteinExistence type="predicted"/>
<keyword evidence="1" id="KW-1185">Reference proteome</keyword>